<dbReference type="RefSeq" id="XP_016259119.1">
    <property type="nucleotide sequence ID" value="XM_016410097.1"/>
</dbReference>
<dbReference type="GeneID" id="27360801"/>
<reference evidence="3 4" key="1">
    <citation type="submission" date="2015-01" db="EMBL/GenBank/DDBJ databases">
        <title>The Genome Sequence of Exophiala oligosperma CBS72588.</title>
        <authorList>
            <consortium name="The Broad Institute Genomics Platform"/>
            <person name="Cuomo C."/>
            <person name="de Hoog S."/>
            <person name="Gorbushina A."/>
            <person name="Stielow B."/>
            <person name="Teixiera M."/>
            <person name="Abouelleil A."/>
            <person name="Chapman S.B."/>
            <person name="Priest M."/>
            <person name="Young S.K."/>
            <person name="Wortman J."/>
            <person name="Nusbaum C."/>
            <person name="Birren B."/>
        </authorList>
    </citation>
    <scope>NUCLEOTIDE SEQUENCE [LARGE SCALE GENOMIC DNA]</scope>
    <source>
        <strain evidence="3 4">CBS 72588</strain>
    </source>
</reference>
<protein>
    <recommendedName>
        <fullName evidence="2">Amidohydrolase-related domain-containing protein</fullName>
    </recommendedName>
</protein>
<accession>A0A0D2D6U1</accession>
<dbReference type="SUPFAM" id="SSF51556">
    <property type="entry name" value="Metallo-dependent hydrolases"/>
    <property type="match status" value="1"/>
</dbReference>
<evidence type="ECO:0000256" key="1">
    <source>
        <dbReference type="SAM" id="MobiDB-lite"/>
    </source>
</evidence>
<keyword evidence="4" id="KW-1185">Reference proteome</keyword>
<name>A0A0D2D6U1_9EURO</name>
<dbReference type="PANTHER" id="PTHR43794:SF5">
    <property type="entry name" value="CHLOROHYDROLASE FAMILY PROTEIN"/>
    <property type="match status" value="1"/>
</dbReference>
<dbReference type="EMBL" id="KN847340">
    <property type="protein sequence ID" value="KIW38903.1"/>
    <property type="molecule type" value="Genomic_DNA"/>
</dbReference>
<dbReference type="InterPro" id="IPR006680">
    <property type="entry name" value="Amidohydro-rel"/>
</dbReference>
<dbReference type="VEuPathDB" id="FungiDB:PV06_08727"/>
<feature type="domain" description="Amidohydrolase-related" evidence="2">
    <location>
        <begin position="60"/>
        <end position="427"/>
    </location>
</feature>
<evidence type="ECO:0000313" key="3">
    <source>
        <dbReference type="EMBL" id="KIW38903.1"/>
    </source>
</evidence>
<feature type="region of interest" description="Disordered" evidence="1">
    <location>
        <begin position="493"/>
        <end position="590"/>
    </location>
</feature>
<dbReference type="AlphaFoldDB" id="A0A0D2D6U1"/>
<dbReference type="HOGENOM" id="CLU_297904_0_0_1"/>
<dbReference type="InterPro" id="IPR050287">
    <property type="entry name" value="MTA/SAH_deaminase"/>
</dbReference>
<dbReference type="Proteomes" id="UP000053342">
    <property type="component" value="Unassembled WGS sequence"/>
</dbReference>
<dbReference type="GO" id="GO:0016810">
    <property type="term" value="F:hydrolase activity, acting on carbon-nitrogen (but not peptide) bonds"/>
    <property type="evidence" value="ECO:0007669"/>
    <property type="project" value="InterPro"/>
</dbReference>
<dbReference type="Pfam" id="PF01979">
    <property type="entry name" value="Amidohydro_1"/>
    <property type="match status" value="1"/>
</dbReference>
<gene>
    <name evidence="3" type="ORF">PV06_08727</name>
</gene>
<dbReference type="InterPro" id="IPR032466">
    <property type="entry name" value="Metal_Hydrolase"/>
</dbReference>
<proteinExistence type="predicted"/>
<feature type="compositionally biased region" description="Polar residues" evidence="1">
    <location>
        <begin position="538"/>
        <end position="567"/>
    </location>
</feature>
<dbReference type="OrthoDB" id="194468at2759"/>
<sequence>MTSSSYLIKGGHVLIWDNQKKSSFPQLDILVENENITKIGPNLGVENDKSIEVIDATSHIVMPGFIDGHRHAFQSQLRSTVSNHTLLEYCAHLLQGRMAFLDADDMYLSQLSGCIEAVNSGVTTIMDHSHAVTTPERAQKCIKATLESGIRSIYCAAPFAIPISLNPMTLPDMTVQHAAQIDMIKQLATERPLGGPLNDGRVTLGLGFDTMFHIPAEISRDILTFAKENNLPTTMHDVPRYNLPALTYLRDNNMPLPQVTLSHTCDPDAGTIKWVKENNIGVVSTPESEMAMSHGHPSGLDFHQAECRAGVGVDSPAICSGDLFMAMRLGLQEKRVRENARFHERGKLADVVPARTDEVLYMATLGGAEAIHMESQIGSLEEGKLADLVLIRTDSPGMVSSVDYSAALVTHASASDVDSVMVNGEWVKRAGKLQKVDWNGLKVELQKNRAELENRWEGIDWEMNKSDLKDMWHTIIMVKLFFVENSPAAGRSRKEEAVQQAEIRSHAAIVGHHRKARRRTEISEASSSVHSPPSPASTLDSVSLQTAPSPASSIGSVTFKLSSSQPIPSGDSEEKSSDRPPPGCSKYTTSRRTRTTLSPLLLDAGPSFRGMRTDPFNCISTEHPHLLAASVDYFSGVTVPAHAALYELFNITNIYNEYWFELMSDPDFAYSGVCLTLRVRELSCDSNAKPSEEVLLALGIALSRLRKRMAKADSTVDDICVTAVSFMAAIAKAIGDSSTHQRHKQALKQMVKARGGLDKLGHNGMDKCLLLQREGFWSIAEGNTIFADERQKIVSIYPKLPLSGTNLKMTMSIPSGFQALAHLGKLSVQVLEVLVRTQRTRMKGISTASSSRASSSSPDLFKTQKRRYSDFHEACPCLSEPDVNGGASIEKLVVFAIIIYCSTSFTPTRSNTVLYDTCRNRLQRDIATFEPENTAEVVCLIWVAAMLVWSWTTVSGNKLTDHGISCLAKLKSTILRGFSWTELEIILGQFFWSDKMSKSLEMHYIALDTG</sequence>
<dbReference type="Gene3D" id="3.20.20.140">
    <property type="entry name" value="Metal-dependent hydrolases"/>
    <property type="match status" value="1"/>
</dbReference>
<dbReference type="InterPro" id="IPR011059">
    <property type="entry name" value="Metal-dep_hydrolase_composite"/>
</dbReference>
<organism evidence="3 4">
    <name type="scientific">Exophiala oligosperma</name>
    <dbReference type="NCBI Taxonomy" id="215243"/>
    <lineage>
        <taxon>Eukaryota</taxon>
        <taxon>Fungi</taxon>
        <taxon>Dikarya</taxon>
        <taxon>Ascomycota</taxon>
        <taxon>Pezizomycotina</taxon>
        <taxon>Eurotiomycetes</taxon>
        <taxon>Chaetothyriomycetidae</taxon>
        <taxon>Chaetothyriales</taxon>
        <taxon>Herpotrichiellaceae</taxon>
        <taxon>Exophiala</taxon>
    </lineage>
</organism>
<evidence type="ECO:0000313" key="4">
    <source>
        <dbReference type="Proteomes" id="UP000053342"/>
    </source>
</evidence>
<evidence type="ECO:0000259" key="2">
    <source>
        <dbReference type="Pfam" id="PF01979"/>
    </source>
</evidence>
<dbReference type="STRING" id="215243.A0A0D2D6U1"/>
<dbReference type="PANTHER" id="PTHR43794">
    <property type="entry name" value="AMINOHYDROLASE SSNA-RELATED"/>
    <property type="match status" value="1"/>
</dbReference>
<dbReference type="Gene3D" id="2.30.40.10">
    <property type="entry name" value="Urease, subunit C, domain 1"/>
    <property type="match status" value="1"/>
</dbReference>
<dbReference type="SUPFAM" id="SSF51338">
    <property type="entry name" value="Composite domain of metallo-dependent hydrolases"/>
    <property type="match status" value="1"/>
</dbReference>